<organism evidence="2 3">
    <name type="scientific">Hazenella coriacea</name>
    <dbReference type="NCBI Taxonomy" id="1179467"/>
    <lineage>
        <taxon>Bacteria</taxon>
        <taxon>Bacillati</taxon>
        <taxon>Bacillota</taxon>
        <taxon>Bacilli</taxon>
        <taxon>Bacillales</taxon>
        <taxon>Thermoactinomycetaceae</taxon>
        <taxon>Hazenella</taxon>
    </lineage>
</organism>
<proteinExistence type="predicted"/>
<protein>
    <submittedName>
        <fullName evidence="2">YtxH-like protein</fullName>
    </submittedName>
</protein>
<dbReference type="InterPro" id="IPR024623">
    <property type="entry name" value="YtxH"/>
</dbReference>
<keyword evidence="1" id="KW-0812">Transmembrane</keyword>
<keyword evidence="3" id="KW-1185">Reference proteome</keyword>
<dbReference type="PANTHER" id="PTHR35792">
    <property type="entry name" value="GENERAL STRESS PROTEIN"/>
    <property type="match status" value="1"/>
</dbReference>
<keyword evidence="1" id="KW-0472">Membrane</keyword>
<comment type="caution">
    <text evidence="2">The sequence shown here is derived from an EMBL/GenBank/DDBJ whole genome shotgun (WGS) entry which is preliminary data.</text>
</comment>
<dbReference type="PANTHER" id="PTHR35792:SF1">
    <property type="entry name" value="SLL0268 PROTEIN"/>
    <property type="match status" value="1"/>
</dbReference>
<feature type="transmembrane region" description="Helical" evidence="1">
    <location>
        <begin position="13"/>
        <end position="31"/>
    </location>
</feature>
<dbReference type="RefSeq" id="WP_131924427.1">
    <property type="nucleotide sequence ID" value="NZ_SMAG01000003.1"/>
</dbReference>
<accession>A0A4R3L5V3</accession>
<name>A0A4R3L5V3_9BACL</name>
<dbReference type="InterPro" id="IPR052928">
    <property type="entry name" value="Desiccation-related_membrane"/>
</dbReference>
<evidence type="ECO:0000256" key="1">
    <source>
        <dbReference type="SAM" id="Phobius"/>
    </source>
</evidence>
<dbReference type="Pfam" id="PF12732">
    <property type="entry name" value="YtxH"/>
    <property type="match status" value="1"/>
</dbReference>
<evidence type="ECO:0000313" key="2">
    <source>
        <dbReference type="EMBL" id="TCS95073.1"/>
    </source>
</evidence>
<dbReference type="EMBL" id="SMAG01000003">
    <property type="protein sequence ID" value="TCS95073.1"/>
    <property type="molecule type" value="Genomic_DNA"/>
</dbReference>
<dbReference type="Proteomes" id="UP000294937">
    <property type="component" value="Unassembled WGS sequence"/>
</dbReference>
<gene>
    <name evidence="2" type="ORF">EDD58_103499</name>
</gene>
<keyword evidence="1" id="KW-1133">Transmembrane helix</keyword>
<dbReference type="AlphaFoldDB" id="A0A4R3L5V3"/>
<dbReference type="OrthoDB" id="9810874at2"/>
<evidence type="ECO:0000313" key="3">
    <source>
        <dbReference type="Proteomes" id="UP000294937"/>
    </source>
</evidence>
<reference evidence="2 3" key="1">
    <citation type="submission" date="2019-03" db="EMBL/GenBank/DDBJ databases">
        <title>Genomic Encyclopedia of Type Strains, Phase IV (KMG-IV): sequencing the most valuable type-strain genomes for metagenomic binning, comparative biology and taxonomic classification.</title>
        <authorList>
            <person name="Goeker M."/>
        </authorList>
    </citation>
    <scope>NUCLEOTIDE SEQUENCE [LARGE SCALE GENOMIC DNA]</scope>
    <source>
        <strain evidence="2 3">DSM 45707</strain>
    </source>
</reference>
<sequence length="122" mass="13639">MSNQNDGIRMRDFLLGAVVGGVVGATVALLTSPKSGKEMREDLKQGVENIKDRSADFLSNIKENTDDMLEKLSDVNDFIQHKWPECQVVQSKNIELKSLPVNQPQALLPELQEENKESNESK</sequence>